<evidence type="ECO:0000313" key="1">
    <source>
        <dbReference type="EMBL" id="PSR57114.1"/>
    </source>
</evidence>
<evidence type="ECO:0008006" key="3">
    <source>
        <dbReference type="Google" id="ProtNLM"/>
    </source>
</evidence>
<dbReference type="InterPro" id="IPR036028">
    <property type="entry name" value="SH3-like_dom_sf"/>
</dbReference>
<reference evidence="1 2" key="1">
    <citation type="submission" date="2018-03" db="EMBL/GenBank/DDBJ databases">
        <title>Adhaeribacter sp. HMF7605 Genome sequencing and assembly.</title>
        <authorList>
            <person name="Kang H."/>
            <person name="Kang J."/>
            <person name="Cha I."/>
            <person name="Kim H."/>
            <person name="Joh K."/>
        </authorList>
    </citation>
    <scope>NUCLEOTIDE SEQUENCE [LARGE SCALE GENOMIC DNA]</scope>
    <source>
        <strain evidence="1 2">HMF7605</strain>
    </source>
</reference>
<dbReference type="EMBL" id="PYFT01000001">
    <property type="protein sequence ID" value="PSR57114.1"/>
    <property type="molecule type" value="Genomic_DNA"/>
</dbReference>
<dbReference type="Proteomes" id="UP000240357">
    <property type="component" value="Unassembled WGS sequence"/>
</dbReference>
<dbReference type="Gene3D" id="2.30.30.40">
    <property type="entry name" value="SH3 Domains"/>
    <property type="match status" value="1"/>
</dbReference>
<comment type="caution">
    <text evidence="1">The sequence shown here is derived from an EMBL/GenBank/DDBJ whole genome shotgun (WGS) entry which is preliminary data.</text>
</comment>
<gene>
    <name evidence="1" type="ORF">AHMF7605_28360</name>
</gene>
<protein>
    <recommendedName>
        <fullName evidence="3">SH3b domain-containing protein</fullName>
    </recommendedName>
</protein>
<keyword evidence="2" id="KW-1185">Reference proteome</keyword>
<dbReference type="SUPFAM" id="SSF50044">
    <property type="entry name" value="SH3-domain"/>
    <property type="match status" value="1"/>
</dbReference>
<proteinExistence type="predicted"/>
<sequence length="130" mass="14757">MQFFTKWHSRCQYLGVIIPKTKNTTMKKLFLSLVLILQIGFLMAHNGTPTIGLKVRSENVKMYQQAGTSTPVIQVIATTDRVELIRKWNAQWAQVKVNHRLGYVPFSDLMFLKPEPPLAQTGTNAARLGE</sequence>
<evidence type="ECO:0000313" key="2">
    <source>
        <dbReference type="Proteomes" id="UP000240357"/>
    </source>
</evidence>
<name>A0A2T2YNM2_9BACT</name>
<dbReference type="AlphaFoldDB" id="A0A2T2YNM2"/>
<accession>A0A2T2YNM2</accession>
<organism evidence="1 2">
    <name type="scientific">Adhaeribacter arboris</name>
    <dbReference type="NCBI Taxonomy" id="2072846"/>
    <lineage>
        <taxon>Bacteria</taxon>
        <taxon>Pseudomonadati</taxon>
        <taxon>Bacteroidota</taxon>
        <taxon>Cytophagia</taxon>
        <taxon>Cytophagales</taxon>
        <taxon>Hymenobacteraceae</taxon>
        <taxon>Adhaeribacter</taxon>
    </lineage>
</organism>